<keyword evidence="2" id="KW-1185">Reference proteome</keyword>
<proteinExistence type="predicted"/>
<dbReference type="EMBL" id="CM020618">
    <property type="protein sequence ID" value="KAK1860253.1"/>
    <property type="molecule type" value="Genomic_DNA"/>
</dbReference>
<gene>
    <name evidence="1" type="ORF">I4F81_002842</name>
</gene>
<reference evidence="1" key="1">
    <citation type="submission" date="2019-11" db="EMBL/GenBank/DDBJ databases">
        <title>Nori genome reveals adaptations in red seaweeds to the harsh intertidal environment.</title>
        <authorList>
            <person name="Wang D."/>
            <person name="Mao Y."/>
        </authorList>
    </citation>
    <scope>NUCLEOTIDE SEQUENCE</scope>
    <source>
        <tissue evidence="1">Gametophyte</tissue>
    </source>
</reference>
<comment type="caution">
    <text evidence="1">The sequence shown here is derived from an EMBL/GenBank/DDBJ whole genome shotgun (WGS) entry which is preliminary data.</text>
</comment>
<name>A0ACC3BRM9_PYRYE</name>
<dbReference type="Proteomes" id="UP000798662">
    <property type="component" value="Chromosome 1"/>
</dbReference>
<organism evidence="1 2">
    <name type="scientific">Pyropia yezoensis</name>
    <name type="common">Susabi-nori</name>
    <name type="synonym">Porphyra yezoensis</name>
    <dbReference type="NCBI Taxonomy" id="2788"/>
    <lineage>
        <taxon>Eukaryota</taxon>
        <taxon>Rhodophyta</taxon>
        <taxon>Bangiophyceae</taxon>
        <taxon>Bangiales</taxon>
        <taxon>Bangiaceae</taxon>
        <taxon>Pyropia</taxon>
    </lineage>
</organism>
<evidence type="ECO:0000313" key="1">
    <source>
        <dbReference type="EMBL" id="KAK1860253.1"/>
    </source>
</evidence>
<evidence type="ECO:0000313" key="2">
    <source>
        <dbReference type="Proteomes" id="UP000798662"/>
    </source>
</evidence>
<protein>
    <submittedName>
        <fullName evidence="1">Uncharacterized protein</fullName>
    </submittedName>
</protein>
<accession>A0ACC3BRM9</accession>
<sequence>MHRPACGRSRTSPPSNTAGGMTGEAGEPATYRVRPARSAGQAPEGSRLDKRPRPADPFRCYAAHSRPRAAAAGRRDAVAAGVTRRCSGRDTRRRCRRRYLFPGGRDGKRRGVTSTSTIATAATNAGRHARAVAATPPAAAGQHLQPPLKA</sequence>